<proteinExistence type="predicted"/>
<name>A0A498LRA1_LABRO</name>
<organism evidence="2 3">
    <name type="scientific">Labeo rohita</name>
    <name type="common">Indian major carp</name>
    <name type="synonym">Cyprinus rohita</name>
    <dbReference type="NCBI Taxonomy" id="84645"/>
    <lineage>
        <taxon>Eukaryota</taxon>
        <taxon>Metazoa</taxon>
        <taxon>Chordata</taxon>
        <taxon>Craniata</taxon>
        <taxon>Vertebrata</taxon>
        <taxon>Euteleostomi</taxon>
        <taxon>Actinopterygii</taxon>
        <taxon>Neopterygii</taxon>
        <taxon>Teleostei</taxon>
        <taxon>Ostariophysi</taxon>
        <taxon>Cypriniformes</taxon>
        <taxon>Cyprinidae</taxon>
        <taxon>Labeoninae</taxon>
        <taxon>Labeonini</taxon>
        <taxon>Labeo</taxon>
    </lineage>
</organism>
<evidence type="ECO:0000313" key="3">
    <source>
        <dbReference type="Proteomes" id="UP000290572"/>
    </source>
</evidence>
<feature type="compositionally biased region" description="Basic and acidic residues" evidence="1">
    <location>
        <begin position="136"/>
        <end position="148"/>
    </location>
</feature>
<protein>
    <submittedName>
        <fullName evidence="2">Uncharacterized protein</fullName>
    </submittedName>
</protein>
<feature type="region of interest" description="Disordered" evidence="1">
    <location>
        <begin position="126"/>
        <end position="148"/>
    </location>
</feature>
<feature type="region of interest" description="Disordered" evidence="1">
    <location>
        <begin position="1"/>
        <end position="51"/>
    </location>
</feature>
<reference evidence="2 3" key="1">
    <citation type="submission" date="2018-03" db="EMBL/GenBank/DDBJ databases">
        <title>Draft genome sequence of Rohu Carp (Labeo rohita).</title>
        <authorList>
            <person name="Das P."/>
            <person name="Kushwaha B."/>
            <person name="Joshi C.G."/>
            <person name="Kumar D."/>
            <person name="Nagpure N.S."/>
            <person name="Sahoo L."/>
            <person name="Das S.P."/>
            <person name="Bit A."/>
            <person name="Patnaik S."/>
            <person name="Meher P.K."/>
            <person name="Jayasankar P."/>
            <person name="Koringa P.G."/>
            <person name="Patel N.V."/>
            <person name="Hinsu A.T."/>
            <person name="Kumar R."/>
            <person name="Pandey M."/>
            <person name="Agarwal S."/>
            <person name="Srivastava S."/>
            <person name="Singh M."/>
            <person name="Iquebal M.A."/>
            <person name="Jaiswal S."/>
            <person name="Angadi U.B."/>
            <person name="Kumar N."/>
            <person name="Raza M."/>
            <person name="Shah T.M."/>
            <person name="Rai A."/>
            <person name="Jena J.K."/>
        </authorList>
    </citation>
    <scope>NUCLEOTIDE SEQUENCE [LARGE SCALE GENOMIC DNA]</scope>
    <source>
        <strain evidence="2">DASCIFA01</strain>
        <tissue evidence="2">Testis</tissue>
    </source>
</reference>
<accession>A0A498LRA1</accession>
<comment type="caution">
    <text evidence="2">The sequence shown here is derived from an EMBL/GenBank/DDBJ whole genome shotgun (WGS) entry which is preliminary data.</text>
</comment>
<gene>
    <name evidence="2" type="ORF">ROHU_010728</name>
</gene>
<dbReference type="AlphaFoldDB" id="A0A498LRA1"/>
<dbReference type="EMBL" id="QBIY01013160">
    <property type="protein sequence ID" value="RXN10929.1"/>
    <property type="molecule type" value="Genomic_DNA"/>
</dbReference>
<keyword evidence="3" id="KW-1185">Reference proteome</keyword>
<evidence type="ECO:0000256" key="1">
    <source>
        <dbReference type="SAM" id="MobiDB-lite"/>
    </source>
</evidence>
<evidence type="ECO:0000313" key="2">
    <source>
        <dbReference type="EMBL" id="RXN10929.1"/>
    </source>
</evidence>
<feature type="compositionally biased region" description="Acidic residues" evidence="1">
    <location>
        <begin position="38"/>
        <end position="51"/>
    </location>
</feature>
<dbReference type="Proteomes" id="UP000290572">
    <property type="component" value="Unassembled WGS sequence"/>
</dbReference>
<sequence length="148" mass="16977">MEPPRKRGRYKKYLKDSDVPVPRQTKHNWNKQELTWNSEEELTGDGSNEDDCNAEELITEDLETVHFSGNYEISALGAIGGQNTKRVTWNILSRLFSHAVAKPINMERSQWEEVLQGNAYTKFVDQPPTIPITTKGDTEITENTRRTP</sequence>
<feature type="compositionally biased region" description="Basic residues" evidence="1">
    <location>
        <begin position="1"/>
        <end position="12"/>
    </location>
</feature>